<name>A0ACC0K092_CHOFU</name>
<organism evidence="1 2">
    <name type="scientific">Choristoneura fumiferana</name>
    <name type="common">Spruce budworm moth</name>
    <name type="synonym">Archips fumiferana</name>
    <dbReference type="NCBI Taxonomy" id="7141"/>
    <lineage>
        <taxon>Eukaryota</taxon>
        <taxon>Metazoa</taxon>
        <taxon>Ecdysozoa</taxon>
        <taxon>Arthropoda</taxon>
        <taxon>Hexapoda</taxon>
        <taxon>Insecta</taxon>
        <taxon>Pterygota</taxon>
        <taxon>Neoptera</taxon>
        <taxon>Endopterygota</taxon>
        <taxon>Lepidoptera</taxon>
        <taxon>Glossata</taxon>
        <taxon>Ditrysia</taxon>
        <taxon>Tortricoidea</taxon>
        <taxon>Tortricidae</taxon>
        <taxon>Tortricinae</taxon>
        <taxon>Choristoneura</taxon>
    </lineage>
</organism>
<dbReference type="EMBL" id="CM046131">
    <property type="protein sequence ID" value="KAI8429847.1"/>
    <property type="molecule type" value="Genomic_DNA"/>
</dbReference>
<protein>
    <submittedName>
        <fullName evidence="1">Uncharacterized protein</fullName>
    </submittedName>
</protein>
<evidence type="ECO:0000313" key="1">
    <source>
        <dbReference type="EMBL" id="KAI8429847.1"/>
    </source>
</evidence>
<evidence type="ECO:0000313" key="2">
    <source>
        <dbReference type="Proteomes" id="UP001064048"/>
    </source>
</evidence>
<accession>A0ACC0K092</accession>
<gene>
    <name evidence="1" type="ORF">MSG28_000350</name>
</gene>
<dbReference type="Proteomes" id="UP001064048">
    <property type="component" value="Chromosome Z"/>
</dbReference>
<reference evidence="1 2" key="1">
    <citation type="journal article" date="2022" name="Genome Biol. Evol.">
        <title>The Spruce Budworm Genome: Reconstructing the Evolutionary History of Antifreeze Proteins.</title>
        <authorList>
            <person name="Beliveau C."/>
            <person name="Gagne P."/>
            <person name="Picq S."/>
            <person name="Vernygora O."/>
            <person name="Keeling C.I."/>
            <person name="Pinkney K."/>
            <person name="Doucet D."/>
            <person name="Wen F."/>
            <person name="Johnston J.S."/>
            <person name="Maaroufi H."/>
            <person name="Boyle B."/>
            <person name="Laroche J."/>
            <person name="Dewar K."/>
            <person name="Juretic N."/>
            <person name="Blackburn G."/>
            <person name="Nisole A."/>
            <person name="Brunet B."/>
            <person name="Brandao M."/>
            <person name="Lumley L."/>
            <person name="Duan J."/>
            <person name="Quan G."/>
            <person name="Lucarotti C.J."/>
            <person name="Roe A.D."/>
            <person name="Sperling F.A.H."/>
            <person name="Levesque R.C."/>
            <person name="Cusson M."/>
        </authorList>
    </citation>
    <scope>NUCLEOTIDE SEQUENCE [LARGE SCALE GENOMIC DNA]</scope>
    <source>
        <strain evidence="1">Glfc:IPQL:Cfum</strain>
    </source>
</reference>
<keyword evidence="2" id="KW-1185">Reference proteome</keyword>
<sequence length="163" mass="18095">MSSPAPIGSSSTLRPLASCSVIVTGIEPPSRDISADVVLREKAFTSTESYKKVNMACTEQKKKLLKRRRKHGIRSKNNTTLFDRLPKMRIVNDSKILGPVNGKKIDIDEFQINLPLKKKVSKLSTVTQVPGTGEAMRPARALTCRTLQLEPDVLEGAHWSRNQ</sequence>
<comment type="caution">
    <text evidence="1">The sequence shown here is derived from an EMBL/GenBank/DDBJ whole genome shotgun (WGS) entry which is preliminary data.</text>
</comment>
<proteinExistence type="predicted"/>